<evidence type="ECO:0000256" key="1">
    <source>
        <dbReference type="ARBA" id="ARBA00004571"/>
    </source>
</evidence>
<keyword evidence="8" id="KW-0732">Signal</keyword>
<keyword evidence="10" id="KW-0675">Receptor</keyword>
<evidence type="ECO:0000256" key="2">
    <source>
        <dbReference type="ARBA" id="ARBA00022448"/>
    </source>
</evidence>
<dbReference type="SUPFAM" id="SSF56935">
    <property type="entry name" value="Porins"/>
    <property type="match status" value="1"/>
</dbReference>
<evidence type="ECO:0000256" key="8">
    <source>
        <dbReference type="SAM" id="SignalP"/>
    </source>
</evidence>
<evidence type="ECO:0000313" key="11">
    <source>
        <dbReference type="Proteomes" id="UP000291106"/>
    </source>
</evidence>
<dbReference type="Pfam" id="PF07715">
    <property type="entry name" value="Plug"/>
    <property type="match status" value="1"/>
</dbReference>
<dbReference type="Proteomes" id="UP000291106">
    <property type="component" value="Chromosome"/>
</dbReference>
<evidence type="ECO:0000256" key="3">
    <source>
        <dbReference type="ARBA" id="ARBA00022452"/>
    </source>
</evidence>
<evidence type="ECO:0000256" key="6">
    <source>
        <dbReference type="ARBA" id="ARBA00023237"/>
    </source>
</evidence>
<dbReference type="KEGG" id="smai:EXU30_08645"/>
<dbReference type="PROSITE" id="PS52016">
    <property type="entry name" value="TONB_DEPENDENT_REC_3"/>
    <property type="match status" value="1"/>
</dbReference>
<dbReference type="GO" id="GO:0009279">
    <property type="term" value="C:cell outer membrane"/>
    <property type="evidence" value="ECO:0007669"/>
    <property type="project" value="UniProtKB-SubCell"/>
</dbReference>
<evidence type="ECO:0000256" key="4">
    <source>
        <dbReference type="ARBA" id="ARBA00022692"/>
    </source>
</evidence>
<dbReference type="InterPro" id="IPR039426">
    <property type="entry name" value="TonB-dep_rcpt-like"/>
</dbReference>
<sequence>MEFKLNPVYASIVLASTLTMPFSAYAEEGDSFEQQQQEILTQTKKTPELWVTCATKMRFPEAELLSYEKAQRMEACLNNDGTPVEVIEVTGRYFGPEVLETQGRIFLSQDFIENAPVGNGDITELLKGLPGIQANEADNSIASLTDIRSREVSISGGKAYQNGFFIDGMNTNSRIDPASSGLSADETNSVMGHTNEFFLNKDLVESITVYDSNIPVEYGEFMGGVVESQSKDAWDLPSVSFGYRATQSDWVSFHDIYGEGDDPSESVFEKPVYDKKQYKLQLAKKLGKGRGIGLNVNHTESTKSIESLGELVDTSSTNSNVMLKYDSEQDWFDHLSVSALYAPYKGNYILDDTLNSDYSIEGGGYALNATGLRNLGWADWKITANARYSENSRTAPIDHVIWGKYKGKDWGPNDSTVSKEGGNGDLDNGQVTYSLNNKFDFDTSFWELDHQFTMGLQLESQQVTRDRNQDSVRYSNAAVKSNVDCNGNFVACVEQESLSEEELSAILGEPFDDTNPEHIRLREENVVTTGQFLQKRLIYQEEHIDVTVRKGALYVQDVFEVGDWNFNLGLRYDTEDFFKNHNVSPRFSGGYDLFGDNQTLITFGASRYYDANLTTYAIREQQLPYITQTREVTKDGQLTEWTDANSQDLTRYRYDGVKTPYSDELTLGWKQEMLGGFLSLRGVWRKSKDELGKGDSVREGGYTYIYQVNKGESEQKRISLSWNGQYKDHSFWANTSWSQTETTQDSYDGDIDDTPQDQIVAHETTIINAEGKEETVYTAVSLDDLDRIAANYARPWVVNMGWTAKWTDDLQTTLTAKYTQGYTSVAATSNVHYFDDITVENESGELIPLEATIYREFELDDAILLNASVRYRLPDFHKHRLSLSVDISNLLDSRTYSVLPGNSGVEVGRSFWLGINYQYD</sequence>
<evidence type="ECO:0000256" key="7">
    <source>
        <dbReference type="PROSITE-ProRule" id="PRU01360"/>
    </source>
</evidence>
<evidence type="ECO:0000313" key="10">
    <source>
        <dbReference type="EMBL" id="QBF82749.1"/>
    </source>
</evidence>
<keyword evidence="3 7" id="KW-1134">Transmembrane beta strand</keyword>
<keyword evidence="4 7" id="KW-0812">Transmembrane</keyword>
<dbReference type="OrthoDB" id="9766643at2"/>
<comment type="subcellular location">
    <subcellularLocation>
        <location evidence="1 7">Cell outer membrane</location>
        <topology evidence="1 7">Multi-pass membrane protein</topology>
    </subcellularLocation>
</comment>
<protein>
    <submittedName>
        <fullName evidence="10">TonB-dependent receptor</fullName>
    </submittedName>
</protein>
<keyword evidence="6 7" id="KW-0998">Cell outer membrane</keyword>
<keyword evidence="5 7" id="KW-0472">Membrane</keyword>
<name>A0A411PGL3_9GAMM</name>
<gene>
    <name evidence="10" type="ORF">EXU30_08645</name>
</gene>
<proteinExistence type="inferred from homology"/>
<reference evidence="10 11" key="1">
    <citation type="submission" date="2019-02" db="EMBL/GenBank/DDBJ databases">
        <title>Shewanella sp. D4-2 isolated from Dokdo Island.</title>
        <authorList>
            <person name="Baek K."/>
        </authorList>
    </citation>
    <scope>NUCLEOTIDE SEQUENCE [LARGE SCALE GENOMIC DNA]</scope>
    <source>
        <strain evidence="10 11">D4-2</strain>
    </source>
</reference>
<organism evidence="10 11">
    <name type="scientific">Shewanella maritima</name>
    <dbReference type="NCBI Taxonomy" id="2520507"/>
    <lineage>
        <taxon>Bacteria</taxon>
        <taxon>Pseudomonadati</taxon>
        <taxon>Pseudomonadota</taxon>
        <taxon>Gammaproteobacteria</taxon>
        <taxon>Alteromonadales</taxon>
        <taxon>Shewanellaceae</taxon>
        <taxon>Shewanella</taxon>
    </lineage>
</organism>
<dbReference type="InterPro" id="IPR036942">
    <property type="entry name" value="Beta-barrel_TonB_sf"/>
</dbReference>
<evidence type="ECO:0000259" key="9">
    <source>
        <dbReference type="Pfam" id="PF07715"/>
    </source>
</evidence>
<evidence type="ECO:0000256" key="5">
    <source>
        <dbReference type="ARBA" id="ARBA00023136"/>
    </source>
</evidence>
<dbReference type="RefSeq" id="WP_130599187.1">
    <property type="nucleotide sequence ID" value="NZ_CP036200.1"/>
</dbReference>
<keyword evidence="2 7" id="KW-0813">Transport</keyword>
<dbReference type="AlphaFoldDB" id="A0A411PGL3"/>
<dbReference type="InterPro" id="IPR012910">
    <property type="entry name" value="Plug_dom"/>
</dbReference>
<feature type="signal peptide" evidence="8">
    <location>
        <begin position="1"/>
        <end position="26"/>
    </location>
</feature>
<keyword evidence="11" id="KW-1185">Reference proteome</keyword>
<dbReference type="EMBL" id="CP036200">
    <property type="protein sequence ID" value="QBF82749.1"/>
    <property type="molecule type" value="Genomic_DNA"/>
</dbReference>
<dbReference type="Gene3D" id="2.170.130.10">
    <property type="entry name" value="TonB-dependent receptor, plug domain"/>
    <property type="match status" value="1"/>
</dbReference>
<comment type="similarity">
    <text evidence="7">Belongs to the TonB-dependent receptor family.</text>
</comment>
<feature type="domain" description="TonB-dependent receptor plug" evidence="9">
    <location>
        <begin position="107"/>
        <end position="224"/>
    </location>
</feature>
<dbReference type="Gene3D" id="2.40.170.20">
    <property type="entry name" value="TonB-dependent receptor, beta-barrel domain"/>
    <property type="match status" value="1"/>
</dbReference>
<feature type="chain" id="PRO_5019374459" evidence="8">
    <location>
        <begin position="27"/>
        <end position="920"/>
    </location>
</feature>
<accession>A0A411PGL3</accession>
<dbReference type="InterPro" id="IPR037066">
    <property type="entry name" value="Plug_dom_sf"/>
</dbReference>